<dbReference type="EMBL" id="JANPWB010000006">
    <property type="protein sequence ID" value="KAJ1176845.1"/>
    <property type="molecule type" value="Genomic_DNA"/>
</dbReference>
<reference evidence="2" key="1">
    <citation type="journal article" date="2022" name="bioRxiv">
        <title>Sequencing and chromosome-scale assembly of the giantPleurodeles waltlgenome.</title>
        <authorList>
            <person name="Brown T."/>
            <person name="Elewa A."/>
            <person name="Iarovenko S."/>
            <person name="Subramanian E."/>
            <person name="Araus A.J."/>
            <person name="Petzold A."/>
            <person name="Susuki M."/>
            <person name="Suzuki K.-i.T."/>
            <person name="Hayashi T."/>
            <person name="Toyoda A."/>
            <person name="Oliveira C."/>
            <person name="Osipova E."/>
            <person name="Leigh N.D."/>
            <person name="Simon A."/>
            <person name="Yun M.H."/>
        </authorList>
    </citation>
    <scope>NUCLEOTIDE SEQUENCE</scope>
    <source>
        <strain evidence="2">20211129_DDA</strain>
        <tissue evidence="2">Liver</tissue>
    </source>
</reference>
<dbReference type="AlphaFoldDB" id="A0AAV7TJN7"/>
<accession>A0AAV7TJN7</accession>
<evidence type="ECO:0000313" key="2">
    <source>
        <dbReference type="EMBL" id="KAJ1176845.1"/>
    </source>
</evidence>
<protein>
    <submittedName>
        <fullName evidence="2">Uncharacterized protein</fullName>
    </submittedName>
</protein>
<evidence type="ECO:0000256" key="1">
    <source>
        <dbReference type="SAM" id="MobiDB-lite"/>
    </source>
</evidence>
<sequence>MLAAAESPHVGNPTKFSTIRGRRTVPPSSRSPKARGFQGNRALWDWKSPPCSSTKSRVPQDHELTPRQPDNTAGRSMGRGGVRARGKQGPLVQRGAQSDTTADPAPPESSHLLSEGGASTNVGALGTSSPSPTERAAAARLRLPSQTQPRPPAPAAIGATKGTPTPPGTTAGCTDTSKRAPNNKIRTMPPQ</sequence>
<dbReference type="Proteomes" id="UP001066276">
    <property type="component" value="Chromosome 3_2"/>
</dbReference>
<evidence type="ECO:0000313" key="3">
    <source>
        <dbReference type="Proteomes" id="UP001066276"/>
    </source>
</evidence>
<proteinExistence type="predicted"/>
<keyword evidence="3" id="KW-1185">Reference proteome</keyword>
<feature type="compositionally biased region" description="Low complexity" evidence="1">
    <location>
        <begin position="155"/>
        <end position="172"/>
    </location>
</feature>
<comment type="caution">
    <text evidence="2">The sequence shown here is derived from an EMBL/GenBank/DDBJ whole genome shotgun (WGS) entry which is preliminary data.</text>
</comment>
<gene>
    <name evidence="2" type="ORF">NDU88_002112</name>
</gene>
<feature type="compositionally biased region" description="Polar residues" evidence="1">
    <location>
        <begin position="117"/>
        <end position="132"/>
    </location>
</feature>
<organism evidence="2 3">
    <name type="scientific">Pleurodeles waltl</name>
    <name type="common">Iberian ribbed newt</name>
    <dbReference type="NCBI Taxonomy" id="8319"/>
    <lineage>
        <taxon>Eukaryota</taxon>
        <taxon>Metazoa</taxon>
        <taxon>Chordata</taxon>
        <taxon>Craniata</taxon>
        <taxon>Vertebrata</taxon>
        <taxon>Euteleostomi</taxon>
        <taxon>Amphibia</taxon>
        <taxon>Batrachia</taxon>
        <taxon>Caudata</taxon>
        <taxon>Salamandroidea</taxon>
        <taxon>Salamandridae</taxon>
        <taxon>Pleurodelinae</taxon>
        <taxon>Pleurodeles</taxon>
    </lineage>
</organism>
<feature type="region of interest" description="Disordered" evidence="1">
    <location>
        <begin position="1"/>
        <end position="191"/>
    </location>
</feature>
<name>A0AAV7TJN7_PLEWA</name>